<evidence type="ECO:0000313" key="3">
    <source>
        <dbReference type="Proteomes" id="UP001516400"/>
    </source>
</evidence>
<reference evidence="2 3" key="1">
    <citation type="journal article" date="2021" name="BMC Biol.">
        <title>Horizontally acquired antibacterial genes associated with adaptive radiation of ladybird beetles.</title>
        <authorList>
            <person name="Li H.S."/>
            <person name="Tang X.F."/>
            <person name="Huang Y.H."/>
            <person name="Xu Z.Y."/>
            <person name="Chen M.L."/>
            <person name="Du X.Y."/>
            <person name="Qiu B.Y."/>
            <person name="Chen P.T."/>
            <person name="Zhang W."/>
            <person name="Slipinski A."/>
            <person name="Escalona H.E."/>
            <person name="Waterhouse R.M."/>
            <person name="Zwick A."/>
            <person name="Pang H."/>
        </authorList>
    </citation>
    <scope>NUCLEOTIDE SEQUENCE [LARGE SCALE GENOMIC DNA]</scope>
    <source>
        <strain evidence="2">SYSU2018</strain>
    </source>
</reference>
<dbReference type="Proteomes" id="UP001516400">
    <property type="component" value="Unassembled WGS sequence"/>
</dbReference>
<proteinExistence type="predicted"/>
<name>A0ABD2NN13_9CUCU</name>
<evidence type="ECO:0000256" key="1">
    <source>
        <dbReference type="SAM" id="MobiDB-lite"/>
    </source>
</evidence>
<dbReference type="EMBL" id="JABFTP020000124">
    <property type="protein sequence ID" value="KAL3280048.1"/>
    <property type="molecule type" value="Genomic_DNA"/>
</dbReference>
<protein>
    <submittedName>
        <fullName evidence="2">Uncharacterized protein</fullName>
    </submittedName>
</protein>
<dbReference type="AlphaFoldDB" id="A0ABD2NN13"/>
<comment type="caution">
    <text evidence="2">The sequence shown here is derived from an EMBL/GenBank/DDBJ whole genome shotgun (WGS) entry which is preliminary data.</text>
</comment>
<keyword evidence="3" id="KW-1185">Reference proteome</keyword>
<feature type="region of interest" description="Disordered" evidence="1">
    <location>
        <begin position="1"/>
        <end position="25"/>
    </location>
</feature>
<organism evidence="2 3">
    <name type="scientific">Cryptolaemus montrouzieri</name>
    <dbReference type="NCBI Taxonomy" id="559131"/>
    <lineage>
        <taxon>Eukaryota</taxon>
        <taxon>Metazoa</taxon>
        <taxon>Ecdysozoa</taxon>
        <taxon>Arthropoda</taxon>
        <taxon>Hexapoda</taxon>
        <taxon>Insecta</taxon>
        <taxon>Pterygota</taxon>
        <taxon>Neoptera</taxon>
        <taxon>Endopterygota</taxon>
        <taxon>Coleoptera</taxon>
        <taxon>Polyphaga</taxon>
        <taxon>Cucujiformia</taxon>
        <taxon>Coccinelloidea</taxon>
        <taxon>Coccinellidae</taxon>
        <taxon>Scymninae</taxon>
        <taxon>Scymnini</taxon>
        <taxon>Cryptolaemus</taxon>
    </lineage>
</organism>
<accession>A0ABD2NN13</accession>
<feature type="compositionally biased region" description="Basic and acidic residues" evidence="1">
    <location>
        <begin position="8"/>
        <end position="19"/>
    </location>
</feature>
<gene>
    <name evidence="2" type="ORF">HHI36_017555</name>
</gene>
<sequence>MDINIHPKKFDRNRRDTSDPSKLNATGSSICAPSVLKNMHSVLFILRMRLFVEHHSVILLNNVTQESTVMWRSGEIFYESHGEIMNMQRIPAEYKLFIEEVLPKYKYYQLQIEFTWLECVAEFTKLVSKFSKFLDNYYTDTLVKYFEIRKEKLIEKGEEIINNLEENLKCIENYYISIHTRLKPMYGHPSMNKMLSVIDSYMDQAEEFSTKTLLDLLDPNKEGIKTHCINTESIFLDMERILSCIKGSTSMLCMKRKLEKQLIIKTDKMQKRLSIKDDSAMSIRRASSVMELNIKKKLREYKEKAEIPPDIKISYESILQSSTNVESPQLLDIEELVRGNYSEFESYEAKIENFRERCSDIHHKYKTMWKQDVDRILNLYKVKYDTPTYE</sequence>
<evidence type="ECO:0000313" key="2">
    <source>
        <dbReference type="EMBL" id="KAL3280048.1"/>
    </source>
</evidence>